<protein>
    <submittedName>
        <fullName evidence="3">Uncharacterized protein</fullName>
    </submittedName>
</protein>
<feature type="coiled-coil region" evidence="1">
    <location>
        <begin position="31"/>
        <end position="75"/>
    </location>
</feature>
<keyword evidence="4" id="KW-1185">Reference proteome</keyword>
<feature type="region of interest" description="Disordered" evidence="2">
    <location>
        <begin position="141"/>
        <end position="165"/>
    </location>
</feature>
<organism evidence="3 4">
    <name type="scientific">Nonomuraea typhae</name>
    <dbReference type="NCBI Taxonomy" id="2603600"/>
    <lineage>
        <taxon>Bacteria</taxon>
        <taxon>Bacillati</taxon>
        <taxon>Actinomycetota</taxon>
        <taxon>Actinomycetes</taxon>
        <taxon>Streptosporangiales</taxon>
        <taxon>Streptosporangiaceae</taxon>
        <taxon>Nonomuraea</taxon>
    </lineage>
</organism>
<evidence type="ECO:0000313" key="4">
    <source>
        <dbReference type="Proteomes" id="UP001612741"/>
    </source>
</evidence>
<keyword evidence="1" id="KW-0175">Coiled coil</keyword>
<sequence length="165" mass="17706">MSNTVAAVEQHRLAYRPQVVELILATTRPQIQQATEEMAALQERVNGLVVQIEDRKKLIAELRQAERDVEASAELPVLHLPLQDQGDAARHAEVFGGPQTGVILPPGSFPETTPDGYCIHCGKPVWRVSITPASPKGARHAYGATCDPENPGSGVADLGDEAMAP</sequence>
<gene>
    <name evidence="3" type="ORF">ACIBG2_05615</name>
</gene>
<dbReference type="RefSeq" id="WP_397079266.1">
    <property type="nucleotide sequence ID" value="NZ_JBITGY010000002.1"/>
</dbReference>
<dbReference type="EMBL" id="JBITGY010000002">
    <property type="protein sequence ID" value="MFI6496836.1"/>
    <property type="molecule type" value="Genomic_DNA"/>
</dbReference>
<comment type="caution">
    <text evidence="3">The sequence shown here is derived from an EMBL/GenBank/DDBJ whole genome shotgun (WGS) entry which is preliminary data.</text>
</comment>
<reference evidence="3 4" key="1">
    <citation type="submission" date="2024-10" db="EMBL/GenBank/DDBJ databases">
        <title>The Natural Products Discovery Center: Release of the First 8490 Sequenced Strains for Exploring Actinobacteria Biosynthetic Diversity.</title>
        <authorList>
            <person name="Kalkreuter E."/>
            <person name="Kautsar S.A."/>
            <person name="Yang D."/>
            <person name="Bader C.D."/>
            <person name="Teijaro C.N."/>
            <person name="Fluegel L."/>
            <person name="Davis C.M."/>
            <person name="Simpson J.R."/>
            <person name="Lauterbach L."/>
            <person name="Steele A.D."/>
            <person name="Gui C."/>
            <person name="Meng S."/>
            <person name="Li G."/>
            <person name="Viehrig K."/>
            <person name="Ye F."/>
            <person name="Su P."/>
            <person name="Kiefer A.F."/>
            <person name="Nichols A."/>
            <person name="Cepeda A.J."/>
            <person name="Yan W."/>
            <person name="Fan B."/>
            <person name="Jiang Y."/>
            <person name="Adhikari A."/>
            <person name="Zheng C.-J."/>
            <person name="Schuster L."/>
            <person name="Cowan T.M."/>
            <person name="Smanski M.J."/>
            <person name="Chevrette M.G."/>
            <person name="De Carvalho L.P.S."/>
            <person name="Shen B."/>
        </authorList>
    </citation>
    <scope>NUCLEOTIDE SEQUENCE [LARGE SCALE GENOMIC DNA]</scope>
    <source>
        <strain evidence="3 4">NPDC050545</strain>
    </source>
</reference>
<name>A0ABW7YLR7_9ACTN</name>
<accession>A0ABW7YLR7</accession>
<evidence type="ECO:0000313" key="3">
    <source>
        <dbReference type="EMBL" id="MFI6496836.1"/>
    </source>
</evidence>
<proteinExistence type="predicted"/>
<dbReference type="Proteomes" id="UP001612741">
    <property type="component" value="Unassembled WGS sequence"/>
</dbReference>
<evidence type="ECO:0000256" key="1">
    <source>
        <dbReference type="SAM" id="Coils"/>
    </source>
</evidence>
<evidence type="ECO:0000256" key="2">
    <source>
        <dbReference type="SAM" id="MobiDB-lite"/>
    </source>
</evidence>